<accession>A0ABR0N6P0</accession>
<name>A0ABR0N6P0_GOSAR</name>
<comment type="caution">
    <text evidence="2">The sequence shown here is derived from an EMBL/GenBank/DDBJ whole genome shotgun (WGS) entry which is preliminary data.</text>
</comment>
<organism evidence="2 3">
    <name type="scientific">Gossypium arboreum</name>
    <name type="common">Tree cotton</name>
    <name type="synonym">Gossypium nanking</name>
    <dbReference type="NCBI Taxonomy" id="29729"/>
    <lineage>
        <taxon>Eukaryota</taxon>
        <taxon>Viridiplantae</taxon>
        <taxon>Streptophyta</taxon>
        <taxon>Embryophyta</taxon>
        <taxon>Tracheophyta</taxon>
        <taxon>Spermatophyta</taxon>
        <taxon>Magnoliopsida</taxon>
        <taxon>eudicotyledons</taxon>
        <taxon>Gunneridae</taxon>
        <taxon>Pentapetalae</taxon>
        <taxon>rosids</taxon>
        <taxon>malvids</taxon>
        <taxon>Malvales</taxon>
        <taxon>Malvaceae</taxon>
        <taxon>Malvoideae</taxon>
        <taxon>Gossypium</taxon>
    </lineage>
</organism>
<keyword evidence="1" id="KW-1133">Transmembrane helix</keyword>
<evidence type="ECO:0000313" key="2">
    <source>
        <dbReference type="EMBL" id="KAK5785968.1"/>
    </source>
</evidence>
<evidence type="ECO:0000256" key="1">
    <source>
        <dbReference type="SAM" id="Phobius"/>
    </source>
</evidence>
<keyword evidence="1" id="KW-0472">Membrane</keyword>
<feature type="transmembrane region" description="Helical" evidence="1">
    <location>
        <begin position="17"/>
        <end position="37"/>
    </location>
</feature>
<dbReference type="Proteomes" id="UP001358586">
    <property type="component" value="Chromosome 11"/>
</dbReference>
<proteinExistence type="predicted"/>
<reference evidence="2 3" key="1">
    <citation type="submission" date="2023-03" db="EMBL/GenBank/DDBJ databases">
        <title>WGS of Gossypium arboreum.</title>
        <authorList>
            <person name="Yu D."/>
        </authorList>
    </citation>
    <scope>NUCLEOTIDE SEQUENCE [LARGE SCALE GENOMIC DNA]</scope>
    <source>
        <tissue evidence="2">Leaf</tissue>
    </source>
</reference>
<feature type="transmembrane region" description="Helical" evidence="1">
    <location>
        <begin position="49"/>
        <end position="67"/>
    </location>
</feature>
<protein>
    <submittedName>
        <fullName evidence="2">Uncharacterized protein</fullName>
    </submittedName>
</protein>
<sequence>MAPGDRHNPPYVWGGDYYTELQLGLYSTGVLILRALSSNKAIHKDNGRLLPSIAIVGLILDVIFSIYEPPTAILATHK</sequence>
<evidence type="ECO:0000313" key="3">
    <source>
        <dbReference type="Proteomes" id="UP001358586"/>
    </source>
</evidence>
<dbReference type="EMBL" id="JARKNE010000011">
    <property type="protein sequence ID" value="KAK5785968.1"/>
    <property type="molecule type" value="Genomic_DNA"/>
</dbReference>
<keyword evidence="3" id="KW-1185">Reference proteome</keyword>
<keyword evidence="1" id="KW-0812">Transmembrane</keyword>
<gene>
    <name evidence="2" type="ORF">PVK06_040592</name>
</gene>